<evidence type="ECO:0000256" key="4">
    <source>
        <dbReference type="ARBA" id="ARBA00022705"/>
    </source>
</evidence>
<dbReference type="SMART" id="SM00382">
    <property type="entry name" value="AAA"/>
    <property type="match status" value="1"/>
</dbReference>
<dbReference type="InterPro" id="IPR050311">
    <property type="entry name" value="ORC1/CDC6"/>
</dbReference>
<keyword evidence="4" id="KW-0235">DNA replication</keyword>
<dbReference type="InterPro" id="IPR041664">
    <property type="entry name" value="AAA_16"/>
</dbReference>
<dbReference type="PIRSF" id="PIRSF001767">
    <property type="entry name" value="Cdc6"/>
    <property type="match status" value="1"/>
</dbReference>
<dbReference type="Pfam" id="PF09079">
    <property type="entry name" value="WHD_Cdc6"/>
    <property type="match status" value="1"/>
</dbReference>
<comment type="similarity">
    <text evidence="2 7">Belongs to the CDC6/cdc18 family.</text>
</comment>
<protein>
    <recommendedName>
        <fullName evidence="7">Cell division control protein</fullName>
    </recommendedName>
</protein>
<dbReference type="Gene3D" id="3.40.50.300">
    <property type="entry name" value="P-loop containing nucleotide triphosphate hydrolases"/>
    <property type="match status" value="1"/>
</dbReference>
<evidence type="ECO:0000313" key="10">
    <source>
        <dbReference type="EMBL" id="KAF6227336.1"/>
    </source>
</evidence>
<evidence type="ECO:0000259" key="9">
    <source>
        <dbReference type="SMART" id="SM00382"/>
    </source>
</evidence>
<evidence type="ECO:0000256" key="5">
    <source>
        <dbReference type="ARBA" id="ARBA00023242"/>
    </source>
</evidence>
<dbReference type="GO" id="GO:0003688">
    <property type="term" value="F:DNA replication origin binding"/>
    <property type="evidence" value="ECO:0007669"/>
    <property type="project" value="TreeGrafter"/>
</dbReference>
<dbReference type="InterPro" id="IPR015163">
    <property type="entry name" value="Cdc6_C"/>
</dbReference>
<dbReference type="InterPro" id="IPR036390">
    <property type="entry name" value="WH_DNA-bd_sf"/>
</dbReference>
<evidence type="ECO:0000256" key="1">
    <source>
        <dbReference type="ARBA" id="ARBA00004123"/>
    </source>
</evidence>
<comment type="caution">
    <text evidence="10">The sequence shown here is derived from an EMBL/GenBank/DDBJ whole genome shotgun (WGS) entry which is preliminary data.</text>
</comment>
<dbReference type="CDD" id="cd00009">
    <property type="entry name" value="AAA"/>
    <property type="match status" value="1"/>
</dbReference>
<dbReference type="InterPro" id="IPR054425">
    <property type="entry name" value="Cdc6_ORC1-like_ATPase_lid"/>
</dbReference>
<dbReference type="SUPFAM" id="SSF46785">
    <property type="entry name" value="Winged helix' DNA-binding domain"/>
    <property type="match status" value="1"/>
</dbReference>
<dbReference type="InterPro" id="IPR016314">
    <property type="entry name" value="Cdc6/18"/>
</dbReference>
<dbReference type="PANTHER" id="PTHR10763">
    <property type="entry name" value="CELL DIVISION CONTROL PROTEIN 6-RELATED"/>
    <property type="match status" value="1"/>
</dbReference>
<keyword evidence="11" id="KW-1185">Reference proteome</keyword>
<keyword evidence="3" id="KW-0132">Cell division</keyword>
<organism evidence="10 11">
    <name type="scientific">Letharia lupina</name>
    <dbReference type="NCBI Taxonomy" id="560253"/>
    <lineage>
        <taxon>Eukaryota</taxon>
        <taxon>Fungi</taxon>
        <taxon>Dikarya</taxon>
        <taxon>Ascomycota</taxon>
        <taxon>Pezizomycotina</taxon>
        <taxon>Lecanoromycetes</taxon>
        <taxon>OSLEUM clade</taxon>
        <taxon>Lecanoromycetidae</taxon>
        <taxon>Lecanorales</taxon>
        <taxon>Lecanorineae</taxon>
        <taxon>Parmeliaceae</taxon>
        <taxon>Letharia</taxon>
    </lineage>
</organism>
<dbReference type="EMBL" id="JACCJB010000005">
    <property type="protein sequence ID" value="KAF6227336.1"/>
    <property type="molecule type" value="Genomic_DNA"/>
</dbReference>
<dbReference type="SUPFAM" id="SSF52540">
    <property type="entry name" value="P-loop containing nucleoside triphosphate hydrolases"/>
    <property type="match status" value="1"/>
</dbReference>
<evidence type="ECO:0000313" key="11">
    <source>
        <dbReference type="Proteomes" id="UP000593566"/>
    </source>
</evidence>
<reference evidence="10 11" key="1">
    <citation type="journal article" date="2020" name="Genomics">
        <title>Complete, high-quality genomes from long-read metagenomic sequencing of two wolf lichen thalli reveals enigmatic genome architecture.</title>
        <authorList>
            <person name="McKenzie S.K."/>
            <person name="Walston R.F."/>
            <person name="Allen J.L."/>
        </authorList>
    </citation>
    <scope>NUCLEOTIDE SEQUENCE [LARGE SCALE GENOMIC DNA]</scope>
    <source>
        <strain evidence="10">WasteWater1</strain>
    </source>
</reference>
<evidence type="ECO:0000256" key="6">
    <source>
        <dbReference type="ARBA" id="ARBA00023306"/>
    </source>
</evidence>
<dbReference type="GO" id="GO:0051301">
    <property type="term" value="P:cell division"/>
    <property type="evidence" value="ECO:0007669"/>
    <property type="project" value="UniProtKB-UniRule"/>
</dbReference>
<feature type="region of interest" description="Disordered" evidence="8">
    <location>
        <begin position="109"/>
        <end position="128"/>
    </location>
</feature>
<dbReference type="PANTHER" id="PTHR10763:SF26">
    <property type="entry name" value="CELL DIVISION CONTROL PROTEIN 6 HOMOLOG"/>
    <property type="match status" value="1"/>
</dbReference>
<dbReference type="GeneID" id="59337174"/>
<dbReference type="Pfam" id="PF22606">
    <property type="entry name" value="Cdc6-ORC-like_ATPase_lid"/>
    <property type="match status" value="1"/>
</dbReference>
<proteinExistence type="inferred from homology"/>
<dbReference type="Gene3D" id="1.10.8.60">
    <property type="match status" value="1"/>
</dbReference>
<evidence type="ECO:0000256" key="7">
    <source>
        <dbReference type="PIRNR" id="PIRNR001767"/>
    </source>
</evidence>
<name>A0A8H6CQ86_9LECA</name>
<evidence type="ECO:0000256" key="2">
    <source>
        <dbReference type="ARBA" id="ARBA00006184"/>
    </source>
</evidence>
<feature type="domain" description="AAA+ ATPase" evidence="9">
    <location>
        <begin position="198"/>
        <end position="340"/>
    </location>
</feature>
<dbReference type="InterPro" id="IPR036388">
    <property type="entry name" value="WH-like_DNA-bd_sf"/>
</dbReference>
<keyword evidence="5" id="KW-0539">Nucleus</keyword>
<dbReference type="GO" id="GO:0033314">
    <property type="term" value="P:mitotic DNA replication checkpoint signaling"/>
    <property type="evidence" value="ECO:0007669"/>
    <property type="project" value="TreeGrafter"/>
</dbReference>
<accession>A0A8H6CQ86</accession>
<evidence type="ECO:0000256" key="3">
    <source>
        <dbReference type="ARBA" id="ARBA00022618"/>
    </source>
</evidence>
<sequence length="627" mass="69129">MASVLGKRARPIESAQEFSAISSISSRVKRRAHIQITNDENADPTFMHHVRDNAERNGMDLDKLDSSKYLPNSSCPLKRSAIGKRVALSPSTANGHREAYTFPQDKNVVQLPTPQTPRHRDASSKRMPVTPRHRVGLVGKPLTPHTPRTPFTPSNAPTVYSCARQLFTRSANPGRLVGREEERSELHTFIEEGIKPKSGRCMYVSGPPGTGKSALVREVCRDVQGTEGVKTAYINCMSAKGSKDVYGKLIREFDGHDDEADCDEVEHLREMLIPREKTSDHVYILTLDEIDHLLTLDLEIIYTLFQWSLHRSSRLILIGIANALDLTDRFLPRLKARNLKPQLLPFLPYTAPQITSVITTKLMSLSLPDPTMPVDYLPFLHPAAIQLCSRKAASQSGDLRKAFDIIRRTIDLIETETKQKYQSDLTARALQSPPSKTPLSVNPNLCSPKGSSLTLAASLATLTPLTAPRATIAHVSRVSAAALSNGISQRLQKLNLQQKAALCALVYHQKASRKVASSIFATPSRSSHAPSLRKLYETYCTLCKREDALHPLSNTEFVDILGGLETLGLLGEENYGSGLNGKEGTPTRKGKHVGEEKRFVSFVDEGEVKNCLEGVSGDILRGLLGLE</sequence>
<dbReference type="InterPro" id="IPR027417">
    <property type="entry name" value="P-loop_NTPase"/>
</dbReference>
<dbReference type="RefSeq" id="XP_037155644.1">
    <property type="nucleotide sequence ID" value="XM_037299643.1"/>
</dbReference>
<dbReference type="Proteomes" id="UP000593566">
    <property type="component" value="Unassembled WGS sequence"/>
</dbReference>
<dbReference type="GO" id="GO:0006270">
    <property type="term" value="P:DNA replication initiation"/>
    <property type="evidence" value="ECO:0007669"/>
    <property type="project" value="UniProtKB-UniRule"/>
</dbReference>
<dbReference type="AlphaFoldDB" id="A0A8H6CQ86"/>
<gene>
    <name evidence="10" type="ORF">HO133_008779</name>
</gene>
<dbReference type="GO" id="GO:0005634">
    <property type="term" value="C:nucleus"/>
    <property type="evidence" value="ECO:0007669"/>
    <property type="project" value="UniProtKB-SubCell"/>
</dbReference>
<dbReference type="Pfam" id="PF13191">
    <property type="entry name" value="AAA_16"/>
    <property type="match status" value="1"/>
</dbReference>
<feature type="region of interest" description="Disordered" evidence="8">
    <location>
        <begin position="135"/>
        <end position="155"/>
    </location>
</feature>
<dbReference type="FunFam" id="3.40.50.300:FF:000547">
    <property type="entry name" value="Cell division control protein"/>
    <property type="match status" value="1"/>
</dbReference>
<keyword evidence="6" id="KW-0131">Cell cycle</keyword>
<dbReference type="Gene3D" id="1.10.10.10">
    <property type="entry name" value="Winged helix-like DNA-binding domain superfamily/Winged helix DNA-binding domain"/>
    <property type="match status" value="1"/>
</dbReference>
<evidence type="ECO:0000256" key="8">
    <source>
        <dbReference type="SAM" id="MobiDB-lite"/>
    </source>
</evidence>
<comment type="subcellular location">
    <subcellularLocation>
        <location evidence="1">Nucleus</location>
    </subcellularLocation>
</comment>
<dbReference type="InterPro" id="IPR003593">
    <property type="entry name" value="AAA+_ATPase"/>
</dbReference>